<evidence type="ECO:0000313" key="1">
    <source>
        <dbReference type="EMBL" id="TDQ18742.1"/>
    </source>
</evidence>
<gene>
    <name evidence="1" type="ORF">DFQ04_0548</name>
</gene>
<comment type="caution">
    <text evidence="1">The sequence shown here is derived from an EMBL/GenBank/DDBJ whole genome shotgun (WGS) entry which is preliminary data.</text>
</comment>
<dbReference type="OrthoDB" id="711646at2"/>
<organism evidence="1 2">
    <name type="scientific">Algoriphagus boseongensis</name>
    <dbReference type="NCBI Taxonomy" id="1442587"/>
    <lineage>
        <taxon>Bacteria</taxon>
        <taxon>Pseudomonadati</taxon>
        <taxon>Bacteroidota</taxon>
        <taxon>Cytophagia</taxon>
        <taxon>Cytophagales</taxon>
        <taxon>Cyclobacteriaceae</taxon>
        <taxon>Algoriphagus</taxon>
    </lineage>
</organism>
<evidence type="ECO:0000313" key="2">
    <source>
        <dbReference type="Proteomes" id="UP000294535"/>
    </source>
</evidence>
<dbReference type="InterPro" id="IPR036388">
    <property type="entry name" value="WH-like_DNA-bd_sf"/>
</dbReference>
<sequence length="82" mass="9706">MNVLRTGILDFCRRKKRKPFSPKEVIQLIFPQDWELFLPEILEEMKTMCQEGLIEVQLESKNWNCEEKPTGNEMILGVKKPI</sequence>
<name>A0A4R6TA02_9BACT</name>
<dbReference type="Proteomes" id="UP000294535">
    <property type="component" value="Unassembled WGS sequence"/>
</dbReference>
<reference evidence="1 2" key="1">
    <citation type="submission" date="2019-03" db="EMBL/GenBank/DDBJ databases">
        <title>Genomic Encyclopedia of Type Strains, Phase III (KMG-III): the genomes of soil and plant-associated and newly described type strains.</title>
        <authorList>
            <person name="Whitman W."/>
        </authorList>
    </citation>
    <scope>NUCLEOTIDE SEQUENCE [LARGE SCALE GENOMIC DNA]</scope>
    <source>
        <strain evidence="1 2">CECT 8446</strain>
    </source>
</reference>
<dbReference type="RefSeq" id="WP_133552421.1">
    <property type="nucleotide sequence ID" value="NZ_SNYF01000005.1"/>
</dbReference>
<dbReference type="AlphaFoldDB" id="A0A4R6TA02"/>
<proteinExistence type="predicted"/>
<dbReference type="Gene3D" id="1.10.10.10">
    <property type="entry name" value="Winged helix-like DNA-binding domain superfamily/Winged helix DNA-binding domain"/>
    <property type="match status" value="1"/>
</dbReference>
<evidence type="ECO:0008006" key="3">
    <source>
        <dbReference type="Google" id="ProtNLM"/>
    </source>
</evidence>
<keyword evidence="2" id="KW-1185">Reference proteome</keyword>
<accession>A0A4R6TA02</accession>
<protein>
    <recommendedName>
        <fullName evidence="3">DUF3253 domain-containing protein</fullName>
    </recommendedName>
</protein>
<dbReference type="EMBL" id="SNYF01000005">
    <property type="protein sequence ID" value="TDQ18742.1"/>
    <property type="molecule type" value="Genomic_DNA"/>
</dbReference>